<evidence type="ECO:0000313" key="1">
    <source>
        <dbReference type="EMBL" id="RVW50910.1"/>
    </source>
</evidence>
<comment type="caution">
    <text evidence="1">The sequence shown here is derived from an EMBL/GenBank/DDBJ whole genome shotgun (WGS) entry which is preliminary data.</text>
</comment>
<proteinExistence type="predicted"/>
<dbReference type="PANTHER" id="PTHR33070">
    <property type="entry name" value="OS06G0725500 PROTEIN"/>
    <property type="match status" value="1"/>
</dbReference>
<accession>A0A438ET67</accession>
<dbReference type="Pfam" id="PF03087">
    <property type="entry name" value="BPS1"/>
    <property type="match status" value="1"/>
</dbReference>
<evidence type="ECO:0008006" key="3">
    <source>
        <dbReference type="Google" id="ProtNLM"/>
    </source>
</evidence>
<dbReference type="GO" id="GO:0048367">
    <property type="term" value="P:shoot system development"/>
    <property type="evidence" value="ECO:0007669"/>
    <property type="project" value="InterPro"/>
</dbReference>
<dbReference type="Proteomes" id="UP000288805">
    <property type="component" value="Unassembled WGS sequence"/>
</dbReference>
<sequence length="292" mass="33351">MVAAVFRRTLSFPNSSLSRPSKPAKTYHVRSISLPCRPHPLISQLKEEIKELRAWESKLGERTSAWLCEGLSRLRTVHYSLDDILQLPQTQELLRRQPAAVEKLLEDFLGFVDLYGRFQTSVLALKEEQSAAQVAIRRRDESKVALFVKAQKRMNKDMGKLVSTVRSTGRFPNGDGELISIIRDVNQVTVLVSVALFNGVSSSWASRKFPWKGLRLSKTAKRVKVEECIQEFQQVGIDIFWGLKKKGNEEVRIDLKRMQVLENSIRGIELCSERVFRSLINTRVSLLNILTQ</sequence>
<reference evidence="1 2" key="1">
    <citation type="journal article" date="2018" name="PLoS Genet.">
        <title>Population sequencing reveals clonal diversity and ancestral inbreeding in the grapevine cultivar Chardonnay.</title>
        <authorList>
            <person name="Roach M.J."/>
            <person name="Johnson D.L."/>
            <person name="Bohlmann J."/>
            <person name="van Vuuren H.J."/>
            <person name="Jones S.J."/>
            <person name="Pretorius I.S."/>
            <person name="Schmidt S.A."/>
            <person name="Borneman A.R."/>
        </authorList>
    </citation>
    <scope>NUCLEOTIDE SEQUENCE [LARGE SCALE GENOMIC DNA]</scope>
    <source>
        <strain evidence="2">cv. Chardonnay</strain>
        <tissue evidence="1">Leaf</tissue>
    </source>
</reference>
<dbReference type="EMBL" id="QGNW01001190">
    <property type="protein sequence ID" value="RVW50910.1"/>
    <property type="molecule type" value="Genomic_DNA"/>
</dbReference>
<dbReference type="AlphaFoldDB" id="A0A438ET67"/>
<name>A0A438ET67_VITVI</name>
<protein>
    <recommendedName>
        <fullName evidence="3">DUF241 domain protein</fullName>
    </recommendedName>
</protein>
<evidence type="ECO:0000313" key="2">
    <source>
        <dbReference type="Proteomes" id="UP000288805"/>
    </source>
</evidence>
<organism evidence="1 2">
    <name type="scientific">Vitis vinifera</name>
    <name type="common">Grape</name>
    <dbReference type="NCBI Taxonomy" id="29760"/>
    <lineage>
        <taxon>Eukaryota</taxon>
        <taxon>Viridiplantae</taxon>
        <taxon>Streptophyta</taxon>
        <taxon>Embryophyta</taxon>
        <taxon>Tracheophyta</taxon>
        <taxon>Spermatophyta</taxon>
        <taxon>Magnoliopsida</taxon>
        <taxon>eudicotyledons</taxon>
        <taxon>Gunneridae</taxon>
        <taxon>Pentapetalae</taxon>
        <taxon>rosids</taxon>
        <taxon>Vitales</taxon>
        <taxon>Vitaceae</taxon>
        <taxon>Viteae</taxon>
        <taxon>Vitis</taxon>
    </lineage>
</organism>
<dbReference type="PANTHER" id="PTHR33070:SF49">
    <property type="entry name" value="OS06G0725500 PROTEIN"/>
    <property type="match status" value="1"/>
</dbReference>
<dbReference type="InterPro" id="IPR004320">
    <property type="entry name" value="BPS1_pln"/>
</dbReference>
<dbReference type="GO" id="GO:0048364">
    <property type="term" value="P:root development"/>
    <property type="evidence" value="ECO:0007669"/>
    <property type="project" value="InterPro"/>
</dbReference>
<gene>
    <name evidence="1" type="ORF">CK203_071274</name>
</gene>